<dbReference type="PANTHER" id="PTHR43709:SF2">
    <property type="entry name" value="DUF453 DOMAIN PROTEIN (AFU_ORTHOLOGUE AFUA_6G00360)"/>
    <property type="match status" value="1"/>
</dbReference>
<gene>
    <name evidence="3" type="ORF">SAMN05445850_5938</name>
</gene>
<dbReference type="Gene3D" id="3.10.310.10">
    <property type="entry name" value="Diaminopimelate Epimerase, Chain A, domain 1"/>
    <property type="match status" value="2"/>
</dbReference>
<dbReference type="RefSeq" id="WP_090809238.1">
    <property type="nucleotide sequence ID" value="NZ_FNKX01000002.1"/>
</dbReference>
<dbReference type="STRING" id="157910.SAMN05445850_5938"/>
<organism evidence="3 4">
    <name type="scientific">Paraburkholderia tuberum</name>
    <dbReference type="NCBI Taxonomy" id="157910"/>
    <lineage>
        <taxon>Bacteria</taxon>
        <taxon>Pseudomonadati</taxon>
        <taxon>Pseudomonadota</taxon>
        <taxon>Betaproteobacteria</taxon>
        <taxon>Burkholderiales</taxon>
        <taxon>Burkholderiaceae</taxon>
        <taxon>Paraburkholderia</taxon>
    </lineage>
</organism>
<dbReference type="SUPFAM" id="SSF54506">
    <property type="entry name" value="Diaminopimelate epimerase-like"/>
    <property type="match status" value="2"/>
</dbReference>
<dbReference type="InterPro" id="IPR007400">
    <property type="entry name" value="PrpF-like"/>
</dbReference>
<dbReference type="EMBL" id="FNKX01000002">
    <property type="protein sequence ID" value="SDR54779.1"/>
    <property type="molecule type" value="Genomic_DNA"/>
</dbReference>
<reference evidence="4" key="1">
    <citation type="submission" date="2016-10" db="EMBL/GenBank/DDBJ databases">
        <authorList>
            <person name="Varghese N."/>
            <person name="Submissions S."/>
        </authorList>
    </citation>
    <scope>NUCLEOTIDE SEQUENCE [LARGE SCALE GENOMIC DNA]</scope>
    <source>
        <strain evidence="4">DUS833</strain>
    </source>
</reference>
<evidence type="ECO:0000256" key="1">
    <source>
        <dbReference type="ARBA" id="ARBA00007673"/>
    </source>
</evidence>
<accession>A0A1H1JYG3</accession>
<evidence type="ECO:0000256" key="2">
    <source>
        <dbReference type="ARBA" id="ARBA00023235"/>
    </source>
</evidence>
<keyword evidence="4" id="KW-1185">Reference proteome</keyword>
<dbReference type="Proteomes" id="UP000199365">
    <property type="component" value="Unassembled WGS sequence"/>
</dbReference>
<evidence type="ECO:0000313" key="3">
    <source>
        <dbReference type="EMBL" id="SDR54779.1"/>
    </source>
</evidence>
<name>A0A1H1JYG3_9BURK</name>
<protein>
    <submittedName>
        <fullName evidence="3">2-methylaconitate cis-trans isomerase</fullName>
    </submittedName>
</protein>
<dbReference type="Pfam" id="PF04303">
    <property type="entry name" value="PrpF"/>
    <property type="match status" value="1"/>
</dbReference>
<dbReference type="GO" id="GO:0019629">
    <property type="term" value="P:propionate catabolic process, 2-methylcitrate cycle"/>
    <property type="evidence" value="ECO:0007669"/>
    <property type="project" value="InterPro"/>
</dbReference>
<dbReference type="NCBIfam" id="TIGR02334">
    <property type="entry name" value="prpF"/>
    <property type="match status" value="1"/>
</dbReference>
<proteinExistence type="inferred from homology"/>
<dbReference type="AlphaFoldDB" id="A0A1H1JYG3"/>
<dbReference type="PANTHER" id="PTHR43709">
    <property type="entry name" value="ACONITATE ISOMERASE-RELATED"/>
    <property type="match status" value="1"/>
</dbReference>
<keyword evidence="2 3" id="KW-0413">Isomerase</keyword>
<dbReference type="InterPro" id="IPR012709">
    <property type="entry name" value="PrpF"/>
</dbReference>
<comment type="similarity">
    <text evidence="1">Belongs to the PrpF family.</text>
</comment>
<evidence type="ECO:0000313" key="4">
    <source>
        <dbReference type="Proteomes" id="UP000199365"/>
    </source>
</evidence>
<dbReference type="GO" id="GO:0016853">
    <property type="term" value="F:isomerase activity"/>
    <property type="evidence" value="ECO:0007669"/>
    <property type="project" value="UniProtKB-KW"/>
</dbReference>
<dbReference type="FunFam" id="3.10.310.10:FF:000018">
    <property type="entry name" value="2-methylaconitate cis-trans isomerase"/>
    <property type="match status" value="1"/>
</dbReference>
<sequence length="395" mass="41248">MAHLPQIKIPATYMRGGTSKGVFFRLQDLPEAAQRPGAARDALLMRVIGSPDPYGKQIDGMGGATSSTSKTVIISRSSRPGHDVDYLFGQVSIDKAFVDWSGNCGNLSAAVGPFAISAGLVDAGRVPRDGVAIVRIWQANIGKTIIAHVPMSDGAVQETGDFELDGVTFPAAEVPLEFMDPAADEEGAGGAMFPTGNLVDDLEVPGVGTLKATMINAGIPTIFVAAEAIGYKGTELQDAINSDAKALAMFETIRAHGALRMGLIKHLDEIATRQHTPKVAFVAKPVDYVASSGKPVRAGDVDLLVRAMSMGKLHHAMMGTAAVAIGAAAAIAGTLVNQAAGGGERESVRFGHPSGTLRVGAQASRKDGEWVVTKAIMSRSARVLMEGWVRVPQQG</sequence>